<feature type="compositionally biased region" description="Basic and acidic residues" evidence="1">
    <location>
        <begin position="74"/>
        <end position="86"/>
    </location>
</feature>
<evidence type="ECO:0000313" key="2">
    <source>
        <dbReference type="EMBL" id="VAW05415.1"/>
    </source>
</evidence>
<evidence type="ECO:0000256" key="1">
    <source>
        <dbReference type="SAM" id="MobiDB-lite"/>
    </source>
</evidence>
<feature type="compositionally biased region" description="Polar residues" evidence="1">
    <location>
        <begin position="136"/>
        <end position="148"/>
    </location>
</feature>
<gene>
    <name evidence="2" type="ORF">MNBD_ACTINO01-394</name>
</gene>
<dbReference type="AlphaFoldDB" id="A0A3B0SHP8"/>
<protein>
    <submittedName>
        <fullName evidence="2">Uncharacterized protein</fullName>
    </submittedName>
</protein>
<feature type="compositionally biased region" description="Polar residues" evidence="1">
    <location>
        <begin position="119"/>
        <end position="128"/>
    </location>
</feature>
<accession>A0A3B0SHP8</accession>
<reference evidence="2" key="1">
    <citation type="submission" date="2018-06" db="EMBL/GenBank/DDBJ databases">
        <authorList>
            <person name="Zhirakovskaya E."/>
        </authorList>
    </citation>
    <scope>NUCLEOTIDE SEQUENCE</scope>
</reference>
<feature type="compositionally biased region" description="Low complexity" evidence="1">
    <location>
        <begin position="152"/>
        <end position="161"/>
    </location>
</feature>
<feature type="non-terminal residue" evidence="2">
    <location>
        <position position="1"/>
    </location>
</feature>
<proteinExistence type="predicted"/>
<sequence>GFPTAVVQDVLSDADEAITIAGDPVDLRARWMDASARMDVDHRDGEMAVTPRVDDVAPPVTDPSTSPMPGATSGHDDDRMAGDTPRDSGAPAEGSGTVHDDAPPATIPSSGTGDMGTGHDNSGTTQDGSGMPGNQGRATDQESATSHDAPSMGTTGDAGAMDGAGSGSGG</sequence>
<organism evidence="2">
    <name type="scientific">hydrothermal vent metagenome</name>
    <dbReference type="NCBI Taxonomy" id="652676"/>
    <lineage>
        <taxon>unclassified sequences</taxon>
        <taxon>metagenomes</taxon>
        <taxon>ecological metagenomes</taxon>
    </lineage>
</organism>
<name>A0A3B0SHP8_9ZZZZ</name>
<dbReference type="EMBL" id="UOEI01000428">
    <property type="protein sequence ID" value="VAW05415.1"/>
    <property type="molecule type" value="Genomic_DNA"/>
</dbReference>
<feature type="region of interest" description="Disordered" evidence="1">
    <location>
        <begin position="39"/>
        <end position="170"/>
    </location>
</feature>